<gene>
    <name evidence="2" type="ORF">DP107_07895</name>
</gene>
<dbReference type="PROSITE" id="PS51257">
    <property type="entry name" value="PROKAR_LIPOPROTEIN"/>
    <property type="match status" value="1"/>
</dbReference>
<dbReference type="OrthoDB" id="248642at2157"/>
<accession>A0A554NBW1</accession>
<comment type="caution">
    <text evidence="2">The sequence shown here is derived from an EMBL/GenBank/DDBJ whole genome shotgun (WGS) entry which is preliminary data.</text>
</comment>
<name>A0A554NBW1_9EURY</name>
<evidence type="ECO:0000256" key="1">
    <source>
        <dbReference type="SAM" id="MobiDB-lite"/>
    </source>
</evidence>
<dbReference type="AlphaFoldDB" id="A0A554NBW1"/>
<evidence type="ECO:0000313" key="2">
    <source>
        <dbReference type="EMBL" id="TSD14869.1"/>
    </source>
</evidence>
<keyword evidence="3" id="KW-1185">Reference proteome</keyword>
<protein>
    <submittedName>
        <fullName evidence="2">Uncharacterized protein</fullName>
    </submittedName>
</protein>
<feature type="region of interest" description="Disordered" evidence="1">
    <location>
        <begin position="26"/>
        <end position="53"/>
    </location>
</feature>
<dbReference type="InParanoid" id="A0A554NBW1"/>
<dbReference type="RefSeq" id="WP_144261587.1">
    <property type="nucleotide sequence ID" value="NZ_QMDX01000003.1"/>
</dbReference>
<feature type="region of interest" description="Disordered" evidence="1">
    <location>
        <begin position="272"/>
        <end position="292"/>
    </location>
</feature>
<dbReference type="Proteomes" id="UP000319894">
    <property type="component" value="Unassembled WGS sequence"/>
</dbReference>
<sequence length="292" mass="31386">MDRAGAVALACLLALAGCSAVPGGSTPQGTLTPAPVPESSTGTERLAPGLTSEGVTSPLTLANAHGAALKRSHRFHSNRTVRYRNGTVHARADQRTTVGPNGFRSTVSVAGRPGFVTSGPPTEATFWSNGTVLVERIQRGGDTRYRYLDDETYNRGAGFYNSLRRPKPWWDHYALFTAVESRVVGRSATDGETGYTVIGERLRDPAVFSAAADVRRPENVSLRATVTERGLVQSFELSYDGTLRNGEHVHVTRSVVYDVTAVSPIDRPSWFEAARNGSSDSRGSIPNPRLTG</sequence>
<proteinExistence type="predicted"/>
<evidence type="ECO:0000313" key="3">
    <source>
        <dbReference type="Proteomes" id="UP000319894"/>
    </source>
</evidence>
<reference evidence="2 3" key="1">
    <citation type="submission" date="2018-06" db="EMBL/GenBank/DDBJ databases">
        <title>Natronomonas sp. F16-60 a new haloarchaeon isolated from a solar saltern of Isla Cristina, Huelva, Spain.</title>
        <authorList>
            <person name="Duran-Viseras A."/>
            <person name="Sanchez-Porro C."/>
            <person name="Ventosa A."/>
        </authorList>
    </citation>
    <scope>NUCLEOTIDE SEQUENCE [LARGE SCALE GENOMIC DNA]</scope>
    <source>
        <strain evidence="2 3">F16-60</strain>
    </source>
</reference>
<dbReference type="EMBL" id="QMDX01000003">
    <property type="protein sequence ID" value="TSD14869.1"/>
    <property type="molecule type" value="Genomic_DNA"/>
</dbReference>
<organism evidence="2 3">
    <name type="scientific">Haloglomus irregulare</name>
    <dbReference type="NCBI Taxonomy" id="2234134"/>
    <lineage>
        <taxon>Archaea</taxon>
        <taxon>Methanobacteriati</taxon>
        <taxon>Methanobacteriota</taxon>
        <taxon>Stenosarchaea group</taxon>
        <taxon>Halobacteria</taxon>
        <taxon>Halobacteriales</taxon>
        <taxon>Natronomonadaceae</taxon>
        <taxon>Haloglomus</taxon>
    </lineage>
</organism>